<dbReference type="AlphaFoldDB" id="A0A6G1JQD6"/>
<sequence>MQCLEMKLQDNRFRQAWQEILARVHPECPCRRGIFLFLLPCLCKVCMYIRRHSSDVATKYIHQVERGSCVAFKMEMKVTVHGRKKELVCQRVQRLLGYGCGCLRGTLAADREIIIYYCCNINGRLFTLPHSGVIDEQHDYFLVQQQRYITMRYGDWCLDKGGAFIKCPLRFESVQR</sequence>
<organism evidence="1 2">
    <name type="scientific">Pleomassaria siparia CBS 279.74</name>
    <dbReference type="NCBI Taxonomy" id="1314801"/>
    <lineage>
        <taxon>Eukaryota</taxon>
        <taxon>Fungi</taxon>
        <taxon>Dikarya</taxon>
        <taxon>Ascomycota</taxon>
        <taxon>Pezizomycotina</taxon>
        <taxon>Dothideomycetes</taxon>
        <taxon>Pleosporomycetidae</taxon>
        <taxon>Pleosporales</taxon>
        <taxon>Pleomassariaceae</taxon>
        <taxon>Pleomassaria</taxon>
    </lineage>
</organism>
<keyword evidence="2" id="KW-1185">Reference proteome</keyword>
<accession>A0A6G1JQD6</accession>
<evidence type="ECO:0000313" key="2">
    <source>
        <dbReference type="Proteomes" id="UP000799428"/>
    </source>
</evidence>
<name>A0A6G1JQD6_9PLEO</name>
<protein>
    <submittedName>
        <fullName evidence="1">Uncharacterized protein</fullName>
    </submittedName>
</protein>
<evidence type="ECO:0000313" key="1">
    <source>
        <dbReference type="EMBL" id="KAF2702816.1"/>
    </source>
</evidence>
<proteinExistence type="predicted"/>
<gene>
    <name evidence="1" type="ORF">K504DRAFT_190263</name>
</gene>
<reference evidence="1" key="1">
    <citation type="journal article" date="2020" name="Stud. Mycol.">
        <title>101 Dothideomycetes genomes: a test case for predicting lifestyles and emergence of pathogens.</title>
        <authorList>
            <person name="Haridas S."/>
            <person name="Albert R."/>
            <person name="Binder M."/>
            <person name="Bloem J."/>
            <person name="Labutti K."/>
            <person name="Salamov A."/>
            <person name="Andreopoulos B."/>
            <person name="Baker S."/>
            <person name="Barry K."/>
            <person name="Bills G."/>
            <person name="Bluhm B."/>
            <person name="Cannon C."/>
            <person name="Castanera R."/>
            <person name="Culley D."/>
            <person name="Daum C."/>
            <person name="Ezra D."/>
            <person name="Gonzalez J."/>
            <person name="Henrissat B."/>
            <person name="Kuo A."/>
            <person name="Liang C."/>
            <person name="Lipzen A."/>
            <person name="Lutzoni F."/>
            <person name="Magnuson J."/>
            <person name="Mondo S."/>
            <person name="Nolan M."/>
            <person name="Ohm R."/>
            <person name="Pangilinan J."/>
            <person name="Park H.-J."/>
            <person name="Ramirez L."/>
            <person name="Alfaro M."/>
            <person name="Sun H."/>
            <person name="Tritt A."/>
            <person name="Yoshinaga Y."/>
            <person name="Zwiers L.-H."/>
            <person name="Turgeon B."/>
            <person name="Goodwin S."/>
            <person name="Spatafora J."/>
            <person name="Crous P."/>
            <person name="Grigoriev I."/>
        </authorList>
    </citation>
    <scope>NUCLEOTIDE SEQUENCE</scope>
    <source>
        <strain evidence="1">CBS 279.74</strain>
    </source>
</reference>
<dbReference type="EMBL" id="MU005792">
    <property type="protein sequence ID" value="KAF2702816.1"/>
    <property type="molecule type" value="Genomic_DNA"/>
</dbReference>
<dbReference type="Proteomes" id="UP000799428">
    <property type="component" value="Unassembled WGS sequence"/>
</dbReference>